<evidence type="ECO:0000313" key="1">
    <source>
        <dbReference type="EMBL" id="GGE30410.1"/>
    </source>
</evidence>
<dbReference type="EMBL" id="BMFJ01000001">
    <property type="protein sequence ID" value="GGE30410.1"/>
    <property type="molecule type" value="Genomic_DNA"/>
</dbReference>
<protein>
    <submittedName>
        <fullName evidence="1">Uncharacterized protein</fullName>
    </submittedName>
</protein>
<name>A0A917EES9_9RHOB</name>
<reference evidence="2" key="1">
    <citation type="journal article" date="2019" name="Int. J. Syst. Evol. Microbiol.">
        <title>The Global Catalogue of Microorganisms (GCM) 10K type strain sequencing project: providing services to taxonomists for standard genome sequencing and annotation.</title>
        <authorList>
            <consortium name="The Broad Institute Genomics Platform"/>
            <consortium name="The Broad Institute Genome Sequencing Center for Infectious Disease"/>
            <person name="Wu L."/>
            <person name="Ma J."/>
        </authorList>
    </citation>
    <scope>NUCLEOTIDE SEQUENCE [LARGE SCALE GENOMIC DNA]</scope>
    <source>
        <strain evidence="2">CGMCC 1.12664</strain>
    </source>
</reference>
<gene>
    <name evidence="1" type="ORF">GCM10011360_18030</name>
</gene>
<sequence length="79" mass="9186">MTRPDPYARKRAMKRQIQIVGYQWIGRGREKRLYGPDHAVLSKMNRFGKLLTAANEQAARMSGNRRLYRNHKTPAGSQE</sequence>
<dbReference type="RefSeq" id="WP_188477317.1">
    <property type="nucleotide sequence ID" value="NZ_BMFJ01000001.1"/>
</dbReference>
<evidence type="ECO:0000313" key="2">
    <source>
        <dbReference type="Proteomes" id="UP000612855"/>
    </source>
</evidence>
<dbReference type="AlphaFoldDB" id="A0A917EES9"/>
<accession>A0A917EES9</accession>
<keyword evidence="2" id="KW-1185">Reference proteome</keyword>
<comment type="caution">
    <text evidence="1">The sequence shown here is derived from an EMBL/GenBank/DDBJ whole genome shotgun (WGS) entry which is preliminary data.</text>
</comment>
<proteinExistence type="predicted"/>
<organism evidence="1 2">
    <name type="scientific">Primorskyibacter flagellatus</name>
    <dbReference type="NCBI Taxonomy" id="1387277"/>
    <lineage>
        <taxon>Bacteria</taxon>
        <taxon>Pseudomonadati</taxon>
        <taxon>Pseudomonadota</taxon>
        <taxon>Alphaproteobacteria</taxon>
        <taxon>Rhodobacterales</taxon>
        <taxon>Roseobacteraceae</taxon>
        <taxon>Primorskyibacter</taxon>
    </lineage>
</organism>
<dbReference type="Proteomes" id="UP000612855">
    <property type="component" value="Unassembled WGS sequence"/>
</dbReference>